<dbReference type="Pfam" id="PF00126">
    <property type="entry name" value="HTH_1"/>
    <property type="match status" value="1"/>
</dbReference>
<evidence type="ECO:0000256" key="2">
    <source>
        <dbReference type="ARBA" id="ARBA00023015"/>
    </source>
</evidence>
<dbReference type="GO" id="GO:0000976">
    <property type="term" value="F:transcription cis-regulatory region binding"/>
    <property type="evidence" value="ECO:0007669"/>
    <property type="project" value="TreeGrafter"/>
</dbReference>
<dbReference type="SUPFAM" id="SSF53850">
    <property type="entry name" value="Periplasmic binding protein-like II"/>
    <property type="match status" value="1"/>
</dbReference>
<dbReference type="Gene3D" id="1.10.10.10">
    <property type="entry name" value="Winged helix-like DNA-binding domain superfamily/Winged helix DNA-binding domain"/>
    <property type="match status" value="1"/>
</dbReference>
<dbReference type="InterPro" id="IPR036388">
    <property type="entry name" value="WH-like_DNA-bd_sf"/>
</dbReference>
<dbReference type="PROSITE" id="PS50931">
    <property type="entry name" value="HTH_LYSR"/>
    <property type="match status" value="1"/>
</dbReference>
<dbReference type="AlphaFoldDB" id="A0AAJ6NKS2"/>
<name>A0AAJ6NKS2_9GAMM</name>
<dbReference type="Gene3D" id="3.40.190.10">
    <property type="entry name" value="Periplasmic binding protein-like II"/>
    <property type="match status" value="2"/>
</dbReference>
<evidence type="ECO:0000313" key="6">
    <source>
        <dbReference type="EMBL" id="WDZ52186.1"/>
    </source>
</evidence>
<dbReference type="Proteomes" id="UP001199528">
    <property type="component" value="Chromosome"/>
</dbReference>
<dbReference type="RefSeq" id="WP_272655700.1">
    <property type="nucleotide sequence ID" value="NZ_CP085083.1"/>
</dbReference>
<feature type="domain" description="HTH lysR-type" evidence="5">
    <location>
        <begin position="2"/>
        <end position="59"/>
    </location>
</feature>
<dbReference type="PANTHER" id="PTHR30126">
    <property type="entry name" value="HTH-TYPE TRANSCRIPTIONAL REGULATOR"/>
    <property type="match status" value="1"/>
</dbReference>
<keyword evidence="2" id="KW-0805">Transcription regulation</keyword>
<evidence type="ECO:0000313" key="7">
    <source>
        <dbReference type="Proteomes" id="UP001199528"/>
    </source>
</evidence>
<dbReference type="SUPFAM" id="SSF46785">
    <property type="entry name" value="Winged helix' DNA-binding domain"/>
    <property type="match status" value="1"/>
</dbReference>
<keyword evidence="4" id="KW-0804">Transcription</keyword>
<accession>A0AAJ6NKS2</accession>
<dbReference type="GO" id="GO:0003700">
    <property type="term" value="F:DNA-binding transcription factor activity"/>
    <property type="evidence" value="ECO:0007669"/>
    <property type="project" value="InterPro"/>
</dbReference>
<dbReference type="InterPro" id="IPR000847">
    <property type="entry name" value="LysR_HTH_N"/>
</dbReference>
<keyword evidence="3" id="KW-0238">DNA-binding</keyword>
<evidence type="ECO:0000259" key="5">
    <source>
        <dbReference type="PROSITE" id="PS50931"/>
    </source>
</evidence>
<evidence type="ECO:0000256" key="4">
    <source>
        <dbReference type="ARBA" id="ARBA00023163"/>
    </source>
</evidence>
<dbReference type="CDD" id="cd05466">
    <property type="entry name" value="PBP2_LTTR_substrate"/>
    <property type="match status" value="1"/>
</dbReference>
<organism evidence="6 7">
    <name type="scientific">Acinetobacter vivianii</name>
    <dbReference type="NCBI Taxonomy" id="1776742"/>
    <lineage>
        <taxon>Bacteria</taxon>
        <taxon>Pseudomonadati</taxon>
        <taxon>Pseudomonadota</taxon>
        <taxon>Gammaproteobacteria</taxon>
        <taxon>Moraxellales</taxon>
        <taxon>Moraxellaceae</taxon>
        <taxon>Acinetobacter</taxon>
    </lineage>
</organism>
<dbReference type="InterPro" id="IPR005119">
    <property type="entry name" value="LysR_subst-bd"/>
</dbReference>
<reference evidence="6" key="1">
    <citation type="journal article" date="2022" name="Front Environ Sci">
        <title>Complete genome sequence analysis of a novel alkane-degrading bacterial strain, Acinetobacter vivianii KJ-1, and its diesel degradation ability.</title>
        <authorList>
            <person name="Zhang Y."/>
            <person name="Song F."/>
            <person name="Wang J."/>
            <person name="Zhao Q."/>
            <person name="Zheng L."/>
            <person name="Wang Z."/>
            <person name="Zhang X."/>
            <person name="Gao Y."/>
            <person name="Chen G."/>
            <person name="Huang Y."/>
        </authorList>
    </citation>
    <scope>NUCLEOTIDE SEQUENCE</scope>
    <source>
        <strain evidence="6">KJ-1</strain>
    </source>
</reference>
<protein>
    <submittedName>
        <fullName evidence="6">LysR family transcriptional regulator</fullName>
    </submittedName>
</protein>
<dbReference type="PRINTS" id="PR00039">
    <property type="entry name" value="HTHLYSR"/>
</dbReference>
<dbReference type="EMBL" id="CP085083">
    <property type="protein sequence ID" value="WDZ52186.1"/>
    <property type="molecule type" value="Genomic_DNA"/>
</dbReference>
<reference evidence="6" key="2">
    <citation type="submission" date="2023-02" db="EMBL/GenBank/DDBJ databases">
        <authorList>
            <person name="Huang Y."/>
            <person name="Zhang Y."/>
            <person name="Zhang T."/>
            <person name="Wang J."/>
        </authorList>
    </citation>
    <scope>NUCLEOTIDE SEQUENCE</scope>
    <source>
        <strain evidence="6">KJ-1</strain>
    </source>
</reference>
<sequence length="295" mass="34071">MINARELEIFVYSAENLNLKIVAENLGVSQSVISKNISRLEEKIGFILFDRKARPLQLTPLGHKFYFKAFHVLAELKQLSNFQFLNENIQEVKTDFDLRVGIPHTLNSSLSPYIVDAFEQVEIVNGWGKSLIVLLNDHEIDTAVILLPTNQTLDSKENWSMLGTVPLVIIGRKEMVREYKSLDDCNRTGWVLNPEGCGFRVDLNNRLMSQGKKLHIRHEIFGTKSQLDFVEKYEGIGLVPQPFFEYYNELNNTLAVLDIQDFRSEMYVFLVARPNVPQDKLSKVMEIIKQRFKFD</sequence>
<dbReference type="Pfam" id="PF03466">
    <property type="entry name" value="LysR_substrate"/>
    <property type="match status" value="1"/>
</dbReference>
<dbReference type="InterPro" id="IPR036390">
    <property type="entry name" value="WH_DNA-bd_sf"/>
</dbReference>
<proteinExistence type="inferred from homology"/>
<dbReference type="PANTHER" id="PTHR30126:SF39">
    <property type="entry name" value="HTH-TYPE TRANSCRIPTIONAL REGULATOR CYSL"/>
    <property type="match status" value="1"/>
</dbReference>
<gene>
    <name evidence="6" type="ORF">LF296_05255</name>
</gene>
<dbReference type="KEGG" id="aviv:LF296_05255"/>
<comment type="similarity">
    <text evidence="1">Belongs to the LysR transcriptional regulatory family.</text>
</comment>
<evidence type="ECO:0000256" key="1">
    <source>
        <dbReference type="ARBA" id="ARBA00009437"/>
    </source>
</evidence>
<evidence type="ECO:0000256" key="3">
    <source>
        <dbReference type="ARBA" id="ARBA00023125"/>
    </source>
</evidence>